<name>A0ABQ8TKD0_PERAM</name>
<feature type="region of interest" description="Disordered" evidence="7">
    <location>
        <begin position="388"/>
        <end position="414"/>
    </location>
</feature>
<protein>
    <submittedName>
        <fullName evidence="8">Uncharacterized protein</fullName>
    </submittedName>
</protein>
<proteinExistence type="predicted"/>
<dbReference type="PANTHER" id="PTHR22974:SF21">
    <property type="entry name" value="DUAL SPECIFICITY PROTEIN KINASE TTK"/>
    <property type="match status" value="1"/>
</dbReference>
<evidence type="ECO:0000256" key="7">
    <source>
        <dbReference type="SAM" id="MobiDB-lite"/>
    </source>
</evidence>
<comment type="caution">
    <text evidence="8">The sequence shown here is derived from an EMBL/GenBank/DDBJ whole genome shotgun (WGS) entry which is preliminary data.</text>
</comment>
<feature type="binding site" evidence="6">
    <location>
        <position position="509"/>
    </location>
    <ligand>
        <name>ATP</name>
        <dbReference type="ChEBI" id="CHEBI:30616"/>
    </ligand>
</feature>
<accession>A0ABQ8TKD0</accession>
<organism evidence="8 9">
    <name type="scientific">Periplaneta americana</name>
    <name type="common">American cockroach</name>
    <name type="synonym">Blatta americana</name>
    <dbReference type="NCBI Taxonomy" id="6978"/>
    <lineage>
        <taxon>Eukaryota</taxon>
        <taxon>Metazoa</taxon>
        <taxon>Ecdysozoa</taxon>
        <taxon>Arthropoda</taxon>
        <taxon>Hexapoda</taxon>
        <taxon>Insecta</taxon>
        <taxon>Pterygota</taxon>
        <taxon>Neoptera</taxon>
        <taxon>Polyneoptera</taxon>
        <taxon>Dictyoptera</taxon>
        <taxon>Blattodea</taxon>
        <taxon>Blattoidea</taxon>
        <taxon>Blattidae</taxon>
        <taxon>Blattinae</taxon>
        <taxon>Periplaneta</taxon>
    </lineage>
</organism>
<gene>
    <name evidence="8" type="ORF">ANN_13067</name>
</gene>
<dbReference type="InterPro" id="IPR011009">
    <property type="entry name" value="Kinase-like_dom_sf"/>
</dbReference>
<sequence>MSKLVKSLGKLRQTPKLPPVPILPLLQQLRDTAKNGCNETSVNDNSDMSLSLNSDASYNEDGDEVMGLNSCGRYRDGAERFSSSYEELSPNMKVDESFGTQELDMQHSEKLRDYVLTSQAVEVSESHKYDAYVDHIESSAKKKHCSVELFSQDSNYKKGVYDHISDSDLLTGDKEKMFRYHEKLQFYRESAVTELHRKNGNFQKECSSINNGVISNKGPVLQDIINLPDIIHSKLESKNIKPYQQFEKSENKQSKVDHMPLNFTTPAKNNFTTSYSSSIEIHGNDKMFHLNSITPNLTAKEDFKTPARKNMDCVTLLQQRSMKENAYHSSDIFNSNSERELETAAEKSSRLESQLHDDMFNRERHSFSHNVKKNIPLVDETIPATQDVSDQKCSTGNSVVYSNSRPVERSSTTNSQSLLLMTDGTDGASTVINAQEYIVMPTAHKSDSGIVQEKSPKENENMSKVVEREGKCIIVNGKEYIIQCVLGRGGSSEVLQVLIPNTSRLLAMKRVKLSVAEPAVAQGYLNEIALLRRLQGSETVIRMMDLAEKQKWHEICSHQSTSQKVLGRACGQNETGLIVLRHDDLGPENGQQKQRIHERQIVARIQDSAGVKLNEKCKRQNDFSDGETESNKVVRDQESMVDDPKQLCCAWQENSIQQLRDEQVHCHA</sequence>
<evidence type="ECO:0000256" key="2">
    <source>
        <dbReference type="ARBA" id="ARBA00022679"/>
    </source>
</evidence>
<dbReference type="InterPro" id="IPR017441">
    <property type="entry name" value="Protein_kinase_ATP_BS"/>
</dbReference>
<reference evidence="8 9" key="1">
    <citation type="journal article" date="2022" name="Allergy">
        <title>Genome assembly and annotation of Periplaneta americana reveal a comprehensive cockroach allergen profile.</title>
        <authorList>
            <person name="Wang L."/>
            <person name="Xiong Q."/>
            <person name="Saelim N."/>
            <person name="Wang L."/>
            <person name="Nong W."/>
            <person name="Wan A.T."/>
            <person name="Shi M."/>
            <person name="Liu X."/>
            <person name="Cao Q."/>
            <person name="Hui J.H.L."/>
            <person name="Sookrung N."/>
            <person name="Leung T.F."/>
            <person name="Tungtrongchitr A."/>
            <person name="Tsui S.K.W."/>
        </authorList>
    </citation>
    <scope>NUCLEOTIDE SEQUENCE [LARGE SCALE GENOMIC DNA]</scope>
    <source>
        <strain evidence="8">PWHHKU_190912</strain>
    </source>
</reference>
<dbReference type="EMBL" id="JAJSOF020000009">
    <property type="protein sequence ID" value="KAJ4446371.1"/>
    <property type="molecule type" value="Genomic_DNA"/>
</dbReference>
<keyword evidence="5 6" id="KW-0067">ATP-binding</keyword>
<keyword evidence="2" id="KW-0808">Transferase</keyword>
<dbReference type="Proteomes" id="UP001148838">
    <property type="component" value="Unassembled WGS sequence"/>
</dbReference>
<evidence type="ECO:0000256" key="6">
    <source>
        <dbReference type="PROSITE-ProRule" id="PRU10141"/>
    </source>
</evidence>
<keyword evidence="1" id="KW-0723">Serine/threonine-protein kinase</keyword>
<dbReference type="Gene3D" id="3.30.200.20">
    <property type="entry name" value="Phosphorylase Kinase, domain 1"/>
    <property type="match status" value="1"/>
</dbReference>
<keyword evidence="9" id="KW-1185">Reference proteome</keyword>
<evidence type="ECO:0000313" key="8">
    <source>
        <dbReference type="EMBL" id="KAJ4446371.1"/>
    </source>
</evidence>
<evidence type="ECO:0000256" key="1">
    <source>
        <dbReference type="ARBA" id="ARBA00022527"/>
    </source>
</evidence>
<evidence type="ECO:0000256" key="4">
    <source>
        <dbReference type="ARBA" id="ARBA00022777"/>
    </source>
</evidence>
<dbReference type="SUPFAM" id="SSF56112">
    <property type="entry name" value="Protein kinase-like (PK-like)"/>
    <property type="match status" value="1"/>
</dbReference>
<keyword evidence="3 6" id="KW-0547">Nucleotide-binding</keyword>
<dbReference type="PROSITE" id="PS00107">
    <property type="entry name" value="PROTEIN_KINASE_ATP"/>
    <property type="match status" value="1"/>
</dbReference>
<evidence type="ECO:0000256" key="5">
    <source>
        <dbReference type="ARBA" id="ARBA00022840"/>
    </source>
</evidence>
<keyword evidence="4" id="KW-0418">Kinase</keyword>
<dbReference type="PANTHER" id="PTHR22974">
    <property type="entry name" value="MIXED LINEAGE PROTEIN KINASE"/>
    <property type="match status" value="1"/>
</dbReference>
<evidence type="ECO:0000313" key="9">
    <source>
        <dbReference type="Proteomes" id="UP001148838"/>
    </source>
</evidence>
<evidence type="ECO:0000256" key="3">
    <source>
        <dbReference type="ARBA" id="ARBA00022741"/>
    </source>
</evidence>